<name>A0A194W5A6_CYTMA</name>
<evidence type="ECO:0000313" key="1">
    <source>
        <dbReference type="EMBL" id="KUI71711.1"/>
    </source>
</evidence>
<organism evidence="1 2">
    <name type="scientific">Cytospora mali</name>
    <name type="common">Apple Valsa canker fungus</name>
    <name type="synonym">Valsa mali</name>
    <dbReference type="NCBI Taxonomy" id="578113"/>
    <lineage>
        <taxon>Eukaryota</taxon>
        <taxon>Fungi</taxon>
        <taxon>Dikarya</taxon>
        <taxon>Ascomycota</taxon>
        <taxon>Pezizomycotina</taxon>
        <taxon>Sordariomycetes</taxon>
        <taxon>Sordariomycetidae</taxon>
        <taxon>Diaporthales</taxon>
        <taxon>Cytosporaceae</taxon>
        <taxon>Cytospora</taxon>
    </lineage>
</organism>
<reference evidence="1" key="1">
    <citation type="submission" date="2014-12" db="EMBL/GenBank/DDBJ databases">
        <title>Genome Sequence of Valsa Canker Pathogens Uncovers a Specific Adaption of Colonization on Woody Bark.</title>
        <authorList>
            <person name="Yin Z."/>
            <person name="Liu H."/>
            <person name="Gao X."/>
            <person name="Li Z."/>
            <person name="Song N."/>
            <person name="Ke X."/>
            <person name="Dai Q."/>
            <person name="Wu Y."/>
            <person name="Sun Y."/>
            <person name="Xu J.-R."/>
            <person name="Kang Z.K."/>
            <person name="Wang L."/>
            <person name="Huang L."/>
        </authorList>
    </citation>
    <scope>NUCLEOTIDE SEQUENCE [LARGE SCALE GENOMIC DNA]</scope>
    <source>
        <strain evidence="1">03-8</strain>
    </source>
</reference>
<dbReference type="Proteomes" id="UP000078559">
    <property type="component" value="Chromosome 7"/>
</dbReference>
<dbReference type="EMBL" id="CM003104">
    <property type="protein sequence ID" value="KUI71711.1"/>
    <property type="molecule type" value="Genomic_DNA"/>
</dbReference>
<evidence type="ECO:0000313" key="2">
    <source>
        <dbReference type="Proteomes" id="UP000078559"/>
    </source>
</evidence>
<keyword evidence="2" id="KW-1185">Reference proteome</keyword>
<accession>A0A194W5A6</accession>
<proteinExistence type="predicted"/>
<gene>
    <name evidence="1" type="ORF">VM1G_11739</name>
</gene>
<dbReference type="AlphaFoldDB" id="A0A194W5A6"/>
<sequence>MAESKIRTAPTDAWPADQIVFLVKSGNQITHRQRWRPVDAIIGRLMWSRRGPADAAHVRLAGWLAGWYVNRAAEQLCLLLVVADDPTSESNGEGDFLGYPDKGGRVDGLLQYGQAAGRLMRLFTLLFLIN</sequence>
<protein>
    <submittedName>
        <fullName evidence="1">Uncharacterized protein</fullName>
    </submittedName>
</protein>